<dbReference type="AlphaFoldDB" id="A0A0R2SCG0"/>
<keyword evidence="2" id="KW-0067">ATP-binding</keyword>
<dbReference type="SUPFAM" id="SSF52540">
    <property type="entry name" value="P-loop containing nucleoside triphosphate hydrolases"/>
    <property type="match status" value="1"/>
</dbReference>
<sequence length="365" mass="41389">MLAKYRDDVASGKISEDSEQVRIVGELQRLLNELKEAALQGRGLRNQVKRAFGRANETPCKGLYLWGGVGRGKTYLMDLFFDSVDSVPKRRTHFHRFMQEVHQRLAVLQGHKNPLVRIADELAKEAKLLCFDEFFVQDIADAMLLAGLLDALFERGVVLVTTSNIQPDGLYRNGLQRARFLPAIALLNAQTKVVEIRSGIDYRLRSLEQATLYHSPDDAQARSAMLASLHELVPSETHLTHETPVEVLGRELRALWVGDDVVWFEFAELCDGPRSAFDYVELARLFHTMLISGIPVFDETRNDQARRFINLIDELYDRRVKLIASATAPILALYTGTQLSFEFERTASRLLEMQSLDYLATAHRG</sequence>
<name>A0A0R2SCG0_9GAMM</name>
<dbReference type="EMBL" id="LIBB01000066">
    <property type="protein sequence ID" value="KRO72478.1"/>
    <property type="molecule type" value="Genomic_DNA"/>
</dbReference>
<dbReference type="PANTHER" id="PTHR12169:SF6">
    <property type="entry name" value="AFG1-LIKE ATPASE"/>
    <property type="match status" value="1"/>
</dbReference>
<dbReference type="GO" id="GO:0005737">
    <property type="term" value="C:cytoplasm"/>
    <property type="evidence" value="ECO:0007669"/>
    <property type="project" value="TreeGrafter"/>
</dbReference>
<dbReference type="InterPro" id="IPR005654">
    <property type="entry name" value="ATPase_AFG1-like"/>
</dbReference>
<dbReference type="GO" id="GO:0051301">
    <property type="term" value="P:cell division"/>
    <property type="evidence" value="ECO:0007669"/>
    <property type="project" value="TreeGrafter"/>
</dbReference>
<comment type="caution">
    <text evidence="3">The sequence shown here is derived from an EMBL/GenBank/DDBJ whole genome shotgun (WGS) entry which is preliminary data.</text>
</comment>
<dbReference type="Gene3D" id="3.40.50.300">
    <property type="entry name" value="P-loop containing nucleotide triphosphate hydrolases"/>
    <property type="match status" value="1"/>
</dbReference>
<organism evidence="3 4">
    <name type="scientific">OM182 bacterium BACL3 MAG-120507-bin80</name>
    <dbReference type="NCBI Taxonomy" id="1655577"/>
    <lineage>
        <taxon>Bacteria</taxon>
        <taxon>Pseudomonadati</taxon>
        <taxon>Pseudomonadota</taxon>
        <taxon>Gammaproteobacteria</taxon>
        <taxon>OMG group</taxon>
        <taxon>OM182 clade</taxon>
    </lineage>
</organism>
<gene>
    <name evidence="3" type="ORF">ABR69_02720</name>
</gene>
<dbReference type="GO" id="GO:0016887">
    <property type="term" value="F:ATP hydrolysis activity"/>
    <property type="evidence" value="ECO:0007669"/>
    <property type="project" value="InterPro"/>
</dbReference>
<proteinExistence type="predicted"/>
<keyword evidence="1" id="KW-0547">Nucleotide-binding</keyword>
<dbReference type="InterPro" id="IPR027417">
    <property type="entry name" value="P-loop_NTPase"/>
</dbReference>
<accession>A0A0R2SCG0</accession>
<evidence type="ECO:0000256" key="1">
    <source>
        <dbReference type="ARBA" id="ARBA00022741"/>
    </source>
</evidence>
<dbReference type="PANTHER" id="PTHR12169">
    <property type="entry name" value="ATPASE N2B"/>
    <property type="match status" value="1"/>
</dbReference>
<protein>
    <submittedName>
        <fullName evidence="3">ATPase</fullName>
    </submittedName>
</protein>
<dbReference type="GO" id="GO:0005524">
    <property type="term" value="F:ATP binding"/>
    <property type="evidence" value="ECO:0007669"/>
    <property type="project" value="UniProtKB-KW"/>
</dbReference>
<dbReference type="NCBIfam" id="NF040713">
    <property type="entry name" value="ZapE"/>
    <property type="match status" value="1"/>
</dbReference>
<dbReference type="Pfam" id="PF03969">
    <property type="entry name" value="AFG1_ATPase"/>
    <property type="match status" value="1"/>
</dbReference>
<evidence type="ECO:0000313" key="3">
    <source>
        <dbReference type="EMBL" id="KRO72478.1"/>
    </source>
</evidence>
<dbReference type="GO" id="GO:0032153">
    <property type="term" value="C:cell division site"/>
    <property type="evidence" value="ECO:0007669"/>
    <property type="project" value="TreeGrafter"/>
</dbReference>
<dbReference type="Proteomes" id="UP000051934">
    <property type="component" value="Unassembled WGS sequence"/>
</dbReference>
<evidence type="ECO:0000256" key="2">
    <source>
        <dbReference type="ARBA" id="ARBA00022840"/>
    </source>
</evidence>
<evidence type="ECO:0000313" key="4">
    <source>
        <dbReference type="Proteomes" id="UP000051934"/>
    </source>
</evidence>
<reference evidence="3 4" key="1">
    <citation type="submission" date="2015-10" db="EMBL/GenBank/DDBJ databases">
        <title>Metagenome-Assembled Genomes uncover a global brackish microbiome.</title>
        <authorList>
            <person name="Hugerth L.W."/>
            <person name="Larsson J."/>
            <person name="Alneberg J."/>
            <person name="Lindh M.V."/>
            <person name="Legrand C."/>
            <person name="Pinhassi J."/>
            <person name="Andersson A.F."/>
        </authorList>
    </citation>
    <scope>NUCLEOTIDE SEQUENCE [LARGE SCALE GENOMIC DNA]</scope>
    <source>
        <strain evidence="3">BACL4 MAG-120507-bin80</strain>
    </source>
</reference>